<dbReference type="PANTHER" id="PTHR30055">
    <property type="entry name" value="HTH-TYPE TRANSCRIPTIONAL REGULATOR RUTR"/>
    <property type="match status" value="1"/>
</dbReference>
<dbReference type="Gene3D" id="1.10.10.60">
    <property type="entry name" value="Homeodomain-like"/>
    <property type="match status" value="1"/>
</dbReference>
<dbReference type="PROSITE" id="PS50977">
    <property type="entry name" value="HTH_TETR_2"/>
    <property type="match status" value="1"/>
</dbReference>
<dbReference type="InterPro" id="IPR001647">
    <property type="entry name" value="HTH_TetR"/>
</dbReference>
<sequence>MSDRSQRGKRGAAKAPEREDGRTARARVTKARIIAAATELFTTAGYTGTSIGAIAAAAGVGEQTVYYAFGTKKAILAAALDQAVAGDDEPVPTLERAWVREALADPDPRSQIRRQIAGAGDIYLRAAALLDVVRSAATTDPDLAEIWATNIQQRLTVQRVFIVELTRKTPLAGGLTVGEATDVAVALLSPETYNLLVRDRGWEHSRWQEWAATAFTSLLTTLPVAPLPSSSPA</sequence>
<accession>A0ABR9KPS8</accession>
<reference evidence="7 8" key="1">
    <citation type="submission" date="2020-10" db="EMBL/GenBank/DDBJ databases">
        <title>Sequencing the genomes of 1000 actinobacteria strains.</title>
        <authorList>
            <person name="Klenk H.-P."/>
        </authorList>
    </citation>
    <scope>NUCLEOTIDE SEQUENCE [LARGE SCALE GENOMIC DNA]</scope>
    <source>
        <strain evidence="7 8">DSM 43748</strain>
    </source>
</reference>
<dbReference type="InterPro" id="IPR009057">
    <property type="entry name" value="Homeodomain-like_sf"/>
</dbReference>
<name>A0ABR9KPS8_9ACTN</name>
<evidence type="ECO:0000256" key="1">
    <source>
        <dbReference type="ARBA" id="ARBA00023015"/>
    </source>
</evidence>
<evidence type="ECO:0000256" key="2">
    <source>
        <dbReference type="ARBA" id="ARBA00023125"/>
    </source>
</evidence>
<dbReference type="InterPro" id="IPR050109">
    <property type="entry name" value="HTH-type_TetR-like_transc_reg"/>
</dbReference>
<gene>
    <name evidence="7" type="ORF">H4W81_006803</name>
</gene>
<keyword evidence="8" id="KW-1185">Reference proteome</keyword>
<evidence type="ECO:0000313" key="8">
    <source>
        <dbReference type="Proteomes" id="UP000661607"/>
    </source>
</evidence>
<dbReference type="EMBL" id="JADBEF010000001">
    <property type="protein sequence ID" value="MBE1564024.1"/>
    <property type="molecule type" value="Genomic_DNA"/>
</dbReference>
<dbReference type="Proteomes" id="UP000661607">
    <property type="component" value="Unassembled WGS sequence"/>
</dbReference>
<protein>
    <submittedName>
        <fullName evidence="7">AcrR family transcriptional regulator</fullName>
    </submittedName>
</protein>
<feature type="region of interest" description="Disordered" evidence="5">
    <location>
        <begin position="1"/>
        <end position="25"/>
    </location>
</feature>
<keyword evidence="2 4" id="KW-0238">DNA-binding</keyword>
<evidence type="ECO:0000256" key="5">
    <source>
        <dbReference type="SAM" id="MobiDB-lite"/>
    </source>
</evidence>
<evidence type="ECO:0000259" key="6">
    <source>
        <dbReference type="PROSITE" id="PS50977"/>
    </source>
</evidence>
<dbReference type="Gene3D" id="1.10.357.10">
    <property type="entry name" value="Tetracycline Repressor, domain 2"/>
    <property type="match status" value="1"/>
</dbReference>
<comment type="caution">
    <text evidence="7">The sequence shown here is derived from an EMBL/GenBank/DDBJ whole genome shotgun (WGS) entry which is preliminary data.</text>
</comment>
<proteinExistence type="predicted"/>
<feature type="domain" description="HTH tetR-type" evidence="6">
    <location>
        <begin position="27"/>
        <end position="87"/>
    </location>
</feature>
<dbReference type="PRINTS" id="PR00455">
    <property type="entry name" value="HTHTETR"/>
</dbReference>
<dbReference type="RefSeq" id="WP_192778478.1">
    <property type="nucleotide sequence ID" value="NZ_BAAASY010000028.1"/>
</dbReference>
<keyword evidence="1" id="KW-0805">Transcription regulation</keyword>
<dbReference type="PANTHER" id="PTHR30055:SF234">
    <property type="entry name" value="HTH-TYPE TRANSCRIPTIONAL REGULATOR BETI"/>
    <property type="match status" value="1"/>
</dbReference>
<evidence type="ECO:0000256" key="3">
    <source>
        <dbReference type="ARBA" id="ARBA00023163"/>
    </source>
</evidence>
<dbReference type="SUPFAM" id="SSF46689">
    <property type="entry name" value="Homeodomain-like"/>
    <property type="match status" value="1"/>
</dbReference>
<evidence type="ECO:0000256" key="4">
    <source>
        <dbReference type="PROSITE-ProRule" id="PRU00335"/>
    </source>
</evidence>
<evidence type="ECO:0000313" key="7">
    <source>
        <dbReference type="EMBL" id="MBE1564024.1"/>
    </source>
</evidence>
<feature type="DNA-binding region" description="H-T-H motif" evidence="4">
    <location>
        <begin position="50"/>
        <end position="69"/>
    </location>
</feature>
<keyword evidence="3" id="KW-0804">Transcription</keyword>
<dbReference type="Pfam" id="PF00440">
    <property type="entry name" value="TetR_N"/>
    <property type="match status" value="1"/>
</dbReference>
<organism evidence="7 8">
    <name type="scientific">Nonomuraea africana</name>
    <dbReference type="NCBI Taxonomy" id="46171"/>
    <lineage>
        <taxon>Bacteria</taxon>
        <taxon>Bacillati</taxon>
        <taxon>Actinomycetota</taxon>
        <taxon>Actinomycetes</taxon>
        <taxon>Streptosporangiales</taxon>
        <taxon>Streptosporangiaceae</taxon>
        <taxon>Nonomuraea</taxon>
    </lineage>
</organism>